<organism evidence="1 2">
    <name type="scientific">Paenibacillus brevis</name>
    <dbReference type="NCBI Taxonomy" id="2841508"/>
    <lineage>
        <taxon>Bacteria</taxon>
        <taxon>Bacillati</taxon>
        <taxon>Bacillota</taxon>
        <taxon>Bacilli</taxon>
        <taxon>Bacillales</taxon>
        <taxon>Paenibacillaceae</taxon>
        <taxon>Paenibacillus</taxon>
    </lineage>
</organism>
<accession>A0ABS6FP01</accession>
<name>A0ABS6FP01_9BACL</name>
<evidence type="ECO:0000313" key="1">
    <source>
        <dbReference type="EMBL" id="MBU5671173.1"/>
    </source>
</evidence>
<sequence length="318" mass="34715">MPASSSAAISTGKPLRIGMIGLDNPRVVSFAKLLHNKGEPNYIGGARLTAAYPGIPSLDFSLSANRLDGYVEELRDRQRVTMLSSLEEVAEKCDAWMLEAVDGRTRVALFAQMVPYGKPIFVDKPFALDSSTAEEMIRLAAVYGTPWMSCSALRYAVGLTSGLRSGNGERLCGADFYGPMGLEPTQAGYFWYGIHTAEMLFRALGPDCTEVHAVRTAEHDVVTGVWRDGRIGAIRGNRTGNEAFGGVLHWTSFSQPFEVKDETDKPYLASLLEAVVSFLATGQSPIDLEETLAIMRFLEAANLSLAQKTTIKLRRPIL</sequence>
<protein>
    <submittedName>
        <fullName evidence="1">Gfo/Idh/MocA family oxidoreductase</fullName>
    </submittedName>
</protein>
<reference evidence="1 2" key="1">
    <citation type="submission" date="2021-06" db="EMBL/GenBank/DDBJ databases">
        <authorList>
            <person name="Sun Q."/>
            <person name="Li D."/>
        </authorList>
    </citation>
    <scope>NUCLEOTIDE SEQUENCE [LARGE SCALE GENOMIC DNA]</scope>
    <source>
        <strain evidence="1 2">MSJ-6</strain>
    </source>
</reference>
<dbReference type="Proteomes" id="UP000743001">
    <property type="component" value="Unassembled WGS sequence"/>
</dbReference>
<gene>
    <name evidence="1" type="ORF">KQJ23_04930</name>
</gene>
<keyword evidence="2" id="KW-1185">Reference proteome</keyword>
<dbReference type="RefSeq" id="WP_216477573.1">
    <property type="nucleotide sequence ID" value="NZ_JAHLQJ010000003.1"/>
</dbReference>
<dbReference type="EMBL" id="JAHLQJ010000003">
    <property type="protein sequence ID" value="MBU5671173.1"/>
    <property type="molecule type" value="Genomic_DNA"/>
</dbReference>
<proteinExistence type="predicted"/>
<evidence type="ECO:0000313" key="2">
    <source>
        <dbReference type="Proteomes" id="UP000743001"/>
    </source>
</evidence>
<comment type="caution">
    <text evidence="1">The sequence shown here is derived from an EMBL/GenBank/DDBJ whole genome shotgun (WGS) entry which is preliminary data.</text>
</comment>